<sequence length="105" mass="11447">MNRSEEPDTKADAMVILPSPRWSPETPGLSFDAVHGKAARRHADNGPLTEYLPSLGQLPATGPSALPLDLDEERAAARRAALEGPRPDDEHLALLDRVLHALRRL</sequence>
<dbReference type="Proteomes" id="UP000249915">
    <property type="component" value="Unassembled WGS sequence"/>
</dbReference>
<dbReference type="AlphaFoldDB" id="A0A2V4AGM7"/>
<organism evidence="1 2">
    <name type="scientific">Prauserella muralis</name>
    <dbReference type="NCBI Taxonomy" id="588067"/>
    <lineage>
        <taxon>Bacteria</taxon>
        <taxon>Bacillati</taxon>
        <taxon>Actinomycetota</taxon>
        <taxon>Actinomycetes</taxon>
        <taxon>Pseudonocardiales</taxon>
        <taxon>Pseudonocardiaceae</taxon>
        <taxon>Prauserella</taxon>
    </lineage>
</organism>
<protein>
    <submittedName>
        <fullName evidence="1">Uncharacterized protein</fullName>
    </submittedName>
</protein>
<name>A0A2V4AGM7_9PSEU</name>
<accession>A0A2V4AGM7</accession>
<evidence type="ECO:0000313" key="1">
    <source>
        <dbReference type="EMBL" id="PXY18069.1"/>
    </source>
</evidence>
<keyword evidence="2" id="KW-1185">Reference proteome</keyword>
<reference evidence="1 2" key="1">
    <citation type="submission" date="2016-07" db="EMBL/GenBank/DDBJ databases">
        <title>Draft genome sequence of Prauserella muralis DSM 45305, isolated from a mould-covered wall in an indoor environment.</title>
        <authorList>
            <person name="Ruckert C."/>
            <person name="Albersmeier A."/>
            <person name="Jiang C.-L."/>
            <person name="Jiang Y."/>
            <person name="Kalinowski J."/>
            <person name="Schneider O."/>
            <person name="Winkler A."/>
            <person name="Zotchev S.B."/>
        </authorList>
    </citation>
    <scope>NUCLEOTIDE SEQUENCE [LARGE SCALE GENOMIC DNA]</scope>
    <source>
        <strain evidence="1 2">DSM 45305</strain>
    </source>
</reference>
<proteinExistence type="predicted"/>
<dbReference type="OrthoDB" id="3691865at2"/>
<dbReference type="RefSeq" id="WP_112276292.1">
    <property type="nucleotide sequence ID" value="NZ_MASW01000008.1"/>
</dbReference>
<comment type="caution">
    <text evidence="1">The sequence shown here is derived from an EMBL/GenBank/DDBJ whole genome shotgun (WGS) entry which is preliminary data.</text>
</comment>
<dbReference type="EMBL" id="MASW01000008">
    <property type="protein sequence ID" value="PXY18069.1"/>
    <property type="molecule type" value="Genomic_DNA"/>
</dbReference>
<gene>
    <name evidence="1" type="ORF">BAY60_33810</name>
</gene>
<evidence type="ECO:0000313" key="2">
    <source>
        <dbReference type="Proteomes" id="UP000249915"/>
    </source>
</evidence>